<evidence type="ECO:0000256" key="13">
    <source>
        <dbReference type="ARBA" id="ARBA00043219"/>
    </source>
</evidence>
<keyword evidence="16" id="KW-1185">Reference proteome</keyword>
<name>A0A2N1JCD3_9BASI</name>
<evidence type="ECO:0000256" key="3">
    <source>
        <dbReference type="ARBA" id="ARBA00012700"/>
    </source>
</evidence>
<feature type="region of interest" description="Disordered" evidence="14">
    <location>
        <begin position="883"/>
        <end position="922"/>
    </location>
</feature>
<evidence type="ECO:0000256" key="1">
    <source>
        <dbReference type="ARBA" id="ARBA00001946"/>
    </source>
</evidence>
<dbReference type="Proteomes" id="UP000232875">
    <property type="component" value="Unassembled WGS sequence"/>
</dbReference>
<protein>
    <recommendedName>
        <fullName evidence="9">Protein farnesyltransferase/geranylgeranyltransferase type-1 subunit alpha</fullName>
        <ecNumber evidence="4">2.5.1.58</ecNumber>
        <ecNumber evidence="3">2.5.1.59</ecNumber>
    </recommendedName>
    <alternativeName>
        <fullName evidence="12">CAAX farnesyltransferase subunit alpha</fullName>
    </alternativeName>
    <alternativeName>
        <fullName evidence="11">FTase-alpha</fullName>
    </alternativeName>
    <alternativeName>
        <fullName evidence="10">Ras proteins prenyltransferase subunit alpha</fullName>
    </alternativeName>
    <alternativeName>
        <fullName evidence="13">Type I protein geranyl-geranyltransferase subunit alpha</fullName>
    </alternativeName>
</protein>
<evidence type="ECO:0000313" key="16">
    <source>
        <dbReference type="Proteomes" id="UP000232875"/>
    </source>
</evidence>
<evidence type="ECO:0000256" key="11">
    <source>
        <dbReference type="ARBA" id="ARBA00042436"/>
    </source>
</evidence>
<evidence type="ECO:0000256" key="10">
    <source>
        <dbReference type="ARBA" id="ARBA00041392"/>
    </source>
</evidence>
<dbReference type="GO" id="GO:0000398">
    <property type="term" value="P:mRNA splicing, via spliceosome"/>
    <property type="evidence" value="ECO:0007669"/>
    <property type="project" value="InterPro"/>
</dbReference>
<dbReference type="PANTHER" id="PTHR11129:SF1">
    <property type="entry name" value="PROTEIN FARNESYLTRANSFERASE_GERANYLGERANYLTRANSFERASE TYPE-1 SUBUNIT ALPHA"/>
    <property type="match status" value="1"/>
</dbReference>
<dbReference type="STRING" id="2020962.A0A2N1JCD3"/>
<keyword evidence="5" id="KW-0637">Prenyltransferase</keyword>
<dbReference type="GO" id="GO:0004662">
    <property type="term" value="F:CAAX-protein geranylgeranyltransferase activity"/>
    <property type="evidence" value="ECO:0007669"/>
    <property type="project" value="UniProtKB-EC"/>
</dbReference>
<dbReference type="PROSITE" id="PS51147">
    <property type="entry name" value="PFTA"/>
    <property type="match status" value="4"/>
</dbReference>
<gene>
    <name evidence="15" type="primary">RAM2</name>
    <name evidence="15" type="ORF">MVES_001955</name>
</gene>
<dbReference type="Pfam" id="PF04502">
    <property type="entry name" value="Saf4_Yju2"/>
    <property type="match status" value="1"/>
</dbReference>
<keyword evidence="8" id="KW-0460">Magnesium</keyword>
<dbReference type="GO" id="GO:0005953">
    <property type="term" value="C:CAAX-protein geranylgeranyltransferase complex"/>
    <property type="evidence" value="ECO:0007669"/>
    <property type="project" value="TreeGrafter"/>
</dbReference>
<dbReference type="InterPro" id="IPR007590">
    <property type="entry name" value="Saf4/Yju2"/>
</dbReference>
<organism evidence="15 16">
    <name type="scientific">Malassezia vespertilionis</name>
    <dbReference type="NCBI Taxonomy" id="2020962"/>
    <lineage>
        <taxon>Eukaryota</taxon>
        <taxon>Fungi</taxon>
        <taxon>Dikarya</taxon>
        <taxon>Basidiomycota</taxon>
        <taxon>Ustilaginomycotina</taxon>
        <taxon>Malasseziomycetes</taxon>
        <taxon>Malasseziales</taxon>
        <taxon>Malasseziaceae</taxon>
        <taxon>Malassezia</taxon>
    </lineage>
</organism>
<comment type="similarity">
    <text evidence="2">Belongs to the protein prenyltransferase subunit alpha family.</text>
</comment>
<evidence type="ECO:0000256" key="2">
    <source>
        <dbReference type="ARBA" id="ARBA00006734"/>
    </source>
</evidence>
<sequence length="922" mass="103463">MSGGQAILRMSPRIPYALRYLAPPSGSRLAYAASMHARLPHGPAALRLPFGAGLQSARAFSTGPAGARLFENMVTSVPFALRAGSCDLDLHGIRAYDFPHVTKTSHRSSSAGADTQRAVPVLPAMSHGFVDASRVATDSYEESPATSDLDMFFPLLLRTVRTPETHVVSRISIHLEPFVPDVALDTSELFMAQAPNANASATMLDYTTSERLRTLGGIYSVHRQRITKLESLLRSYGTWPCALNTSLLLKQHGEAVPATLHVDMKGWTKVQVQQMLLDNFGSSNWLQVEDMVVITEEDGGSEDSYLPFDPSSRVWADLIPVSQDDGPQPLCPILYDPLYAQAMGLFRALKSASNDGVEVSERALALTEHLIDLNPANYSIWQYRASILMQMAAEDPGVLRKELAFLNDFAVGNMKNYQIWQHRRIIVSILGDPSHELAFTQSVLDLDSKNYHTWAYREWVLVHFGGLGDGRHASSPGGGEYPQLWDGELAYTDRLLDEDVRNNSAYNHRFFCTLLRIADGKTLSAEHEPVRDNEIAYALGKVTVAPNNASVWNYLQGLHTGLEPRRPLHTLDARVMQHIPEPDHAKAAAYPDTDRGGRTPPGALEWMLESTLERIDAGEKGLLHTAKLILERLRHAETVREKYWQFRASCLPDTSDPSSRQWDGTVRGTNIRTSAVLIALQINTRSGNEHEKQTREYLLCDPVELPFNVWCEGCNAHIGQGVRFNAEKKQVDSYYSTPIWSFRYPKNTRYTVESGARQQKQDWDPAEHGGVPIYDSEAAVKTEQEGGFAQLEKRQEERKAAPKRQARIDELEEWAEKRWAEPYEKNASLRQIFRAEKHARTERAIRDAALRERMGWDQDKVLVGESSHDPSLSTPVIRQQWQEARRVRGVRTKTAPTTRRTRRAQLSPAAHSLADRLLAKQK</sequence>
<dbReference type="GO" id="GO:0005965">
    <property type="term" value="C:protein farnesyltransferase complex"/>
    <property type="evidence" value="ECO:0007669"/>
    <property type="project" value="TreeGrafter"/>
</dbReference>
<dbReference type="EMBL" id="KZ454990">
    <property type="protein sequence ID" value="PKI84199.1"/>
    <property type="molecule type" value="Genomic_DNA"/>
</dbReference>
<dbReference type="Gene3D" id="1.25.40.120">
    <property type="entry name" value="Protein prenylyltransferase"/>
    <property type="match status" value="1"/>
</dbReference>
<dbReference type="OrthoDB" id="10255768at2759"/>
<dbReference type="Pfam" id="PF01239">
    <property type="entry name" value="PPTA"/>
    <property type="match status" value="4"/>
</dbReference>
<evidence type="ECO:0000256" key="12">
    <source>
        <dbReference type="ARBA" id="ARBA00043086"/>
    </source>
</evidence>
<proteinExistence type="inferred from homology"/>
<evidence type="ECO:0000256" key="14">
    <source>
        <dbReference type="SAM" id="MobiDB-lite"/>
    </source>
</evidence>
<dbReference type="AlphaFoldDB" id="A0A2N1JCD3"/>
<reference evidence="15 16" key="1">
    <citation type="submission" date="2017-10" db="EMBL/GenBank/DDBJ databases">
        <title>A novel species of cold-tolerant Malassezia isolated from bats.</title>
        <authorList>
            <person name="Lorch J.M."/>
            <person name="Palmer J.M."/>
            <person name="Vanderwolf K.J."/>
            <person name="Schmidt K.Z."/>
            <person name="Verant M.L."/>
            <person name="Weller T.J."/>
            <person name="Blehert D.S."/>
        </authorList>
    </citation>
    <scope>NUCLEOTIDE SEQUENCE [LARGE SCALE GENOMIC DNA]</scope>
    <source>
        <strain evidence="15 16">NWHC:44797-103</strain>
    </source>
</reference>
<keyword evidence="7" id="KW-0677">Repeat</keyword>
<dbReference type="EC" id="2.5.1.59" evidence="3"/>
<dbReference type="GO" id="GO:0004660">
    <property type="term" value="F:protein farnesyltransferase activity"/>
    <property type="evidence" value="ECO:0007669"/>
    <property type="project" value="UniProtKB-EC"/>
</dbReference>
<evidence type="ECO:0000256" key="7">
    <source>
        <dbReference type="ARBA" id="ARBA00022737"/>
    </source>
</evidence>
<evidence type="ECO:0000256" key="5">
    <source>
        <dbReference type="ARBA" id="ARBA00022602"/>
    </source>
</evidence>
<evidence type="ECO:0000256" key="6">
    <source>
        <dbReference type="ARBA" id="ARBA00022679"/>
    </source>
</evidence>
<evidence type="ECO:0000256" key="8">
    <source>
        <dbReference type="ARBA" id="ARBA00022842"/>
    </source>
</evidence>
<accession>A0A2N1JCD3</accession>
<evidence type="ECO:0000256" key="9">
    <source>
        <dbReference type="ARBA" id="ARBA00040965"/>
    </source>
</evidence>
<evidence type="ECO:0000313" key="15">
    <source>
        <dbReference type="EMBL" id="PKI84199.1"/>
    </source>
</evidence>
<feature type="compositionally biased region" description="Basic and acidic residues" evidence="14">
    <location>
        <begin position="913"/>
        <end position="922"/>
    </location>
</feature>
<comment type="cofactor">
    <cofactor evidence="1">
        <name>Mg(2+)</name>
        <dbReference type="ChEBI" id="CHEBI:18420"/>
    </cofactor>
</comment>
<dbReference type="SUPFAM" id="SSF48439">
    <property type="entry name" value="Protein prenylyltransferase"/>
    <property type="match status" value="1"/>
</dbReference>
<dbReference type="PANTHER" id="PTHR11129">
    <property type="entry name" value="PROTEIN FARNESYLTRANSFERASE ALPHA SUBUNIT/RAB GERANYLGERANYL TRANSFERASE ALPHA SUBUNIT"/>
    <property type="match status" value="1"/>
</dbReference>
<dbReference type="InterPro" id="IPR002088">
    <property type="entry name" value="Prenyl_trans_a"/>
</dbReference>
<dbReference type="EC" id="2.5.1.58" evidence="4"/>
<evidence type="ECO:0000256" key="4">
    <source>
        <dbReference type="ARBA" id="ARBA00012702"/>
    </source>
</evidence>
<keyword evidence="6" id="KW-0808">Transferase</keyword>